<organism evidence="1">
    <name type="scientific">hydrothermal vent metagenome</name>
    <dbReference type="NCBI Taxonomy" id="652676"/>
    <lineage>
        <taxon>unclassified sequences</taxon>
        <taxon>metagenomes</taxon>
        <taxon>ecological metagenomes</taxon>
    </lineage>
</organism>
<dbReference type="InterPro" id="IPR054058">
    <property type="entry name" value="HTH_67"/>
</dbReference>
<dbReference type="EMBL" id="UOEK01000114">
    <property type="protein sequence ID" value="VAV97242.1"/>
    <property type="molecule type" value="Genomic_DNA"/>
</dbReference>
<dbReference type="Pfam" id="PF21863">
    <property type="entry name" value="HTH_67"/>
    <property type="match status" value="1"/>
</dbReference>
<dbReference type="NCBIfam" id="NF047719">
    <property type="entry name" value="SCO6745_fam_HTH"/>
    <property type="match status" value="1"/>
</dbReference>
<gene>
    <name evidence="1" type="ORF">MNBD_ACTINO02-2821</name>
</gene>
<accession>A0A3B0S0I1</accession>
<evidence type="ECO:0000313" key="1">
    <source>
        <dbReference type="EMBL" id="VAV97242.1"/>
    </source>
</evidence>
<sequence>MDTIIARKMWGTLEPFHAMVYFAPEATDEYATVGLNRRGAHYLASRAAPMGPVGPEIVYATFFGFSEAAIRRYVPECWENTTPEAVVAARFRVADRALRRLLDAEVDHPEMARAAEVALEAAAACPTVGRPLFAAHASVSPPPEPHLALWHAITLLREFRGDGHNAALVVRTIEPVAAQAWYSATPGGGNRGFYSKSRGHTEDAWTTADASLIELGYIDGSGELTELGLEMREDLERDTDRAAMAPWLAIGEQRCDWLRAAVRPWSRTIVAAGGLGPVLG</sequence>
<proteinExistence type="predicted"/>
<name>A0A3B0S0I1_9ZZZZ</name>
<protein>
    <submittedName>
        <fullName evidence="1">Uncharacterized protein</fullName>
    </submittedName>
</protein>
<reference evidence="1" key="1">
    <citation type="submission" date="2018-06" db="EMBL/GenBank/DDBJ databases">
        <authorList>
            <person name="Zhirakovskaya E."/>
        </authorList>
    </citation>
    <scope>NUCLEOTIDE SEQUENCE</scope>
</reference>
<dbReference type="AlphaFoldDB" id="A0A3B0S0I1"/>